<feature type="transmembrane region" description="Helical" evidence="1">
    <location>
        <begin position="194"/>
        <end position="214"/>
    </location>
</feature>
<keyword evidence="1" id="KW-0472">Membrane</keyword>
<gene>
    <name evidence="2" type="ORF">EDE15_4270</name>
</gene>
<reference evidence="2 3" key="1">
    <citation type="submission" date="2018-12" db="EMBL/GenBank/DDBJ databases">
        <title>Sequencing of bacterial isolates from soil warming experiment in Harvard Forest, Massachusetts, USA.</title>
        <authorList>
            <person name="Deangelis K."/>
        </authorList>
    </citation>
    <scope>NUCLEOTIDE SEQUENCE [LARGE SCALE GENOMIC DNA]</scope>
    <source>
        <strain evidence="2 3">EB153</strain>
    </source>
</reference>
<comment type="caution">
    <text evidence="2">The sequence shown here is derived from an EMBL/GenBank/DDBJ whole genome shotgun (WGS) entry which is preliminary data.</text>
</comment>
<dbReference type="AlphaFoldDB" id="A0A3R9QDF8"/>
<feature type="transmembrane region" description="Helical" evidence="1">
    <location>
        <begin position="104"/>
        <end position="130"/>
    </location>
</feature>
<accession>A0A3R9QDF8</accession>
<keyword evidence="3" id="KW-1185">Reference proteome</keyword>
<protein>
    <submittedName>
        <fullName evidence="2">Uncharacterized protein</fullName>
    </submittedName>
</protein>
<evidence type="ECO:0000256" key="1">
    <source>
        <dbReference type="SAM" id="Phobius"/>
    </source>
</evidence>
<feature type="transmembrane region" description="Helical" evidence="1">
    <location>
        <begin position="136"/>
        <end position="158"/>
    </location>
</feature>
<feature type="transmembrane region" description="Helical" evidence="1">
    <location>
        <begin position="226"/>
        <end position="247"/>
    </location>
</feature>
<evidence type="ECO:0000313" key="2">
    <source>
        <dbReference type="EMBL" id="RSL18674.1"/>
    </source>
</evidence>
<dbReference type="EMBL" id="RSDW01000001">
    <property type="protein sequence ID" value="RSL18674.1"/>
    <property type="molecule type" value="Genomic_DNA"/>
</dbReference>
<name>A0A3R9QDF8_9BACT</name>
<proteinExistence type="predicted"/>
<feature type="transmembrane region" description="Helical" evidence="1">
    <location>
        <begin position="170"/>
        <end position="188"/>
    </location>
</feature>
<dbReference type="Proteomes" id="UP000269669">
    <property type="component" value="Unassembled WGS sequence"/>
</dbReference>
<sequence length="267" mass="29526">MAQSAKLCETGPKLKTRTNYGRKFFSAMAALILISVFVGFAPTFFLRGIVKIPPIQRGFMSIAQPLPLLVVIHGAIYTSWILLLITQTSLIAAHRVRLHRRLGLAGFGLACLVVLGGVAVSFEAIARLFPPADPRIAFFLAVTLFEVLEFALLACFGYFQRRNPPAHKRLMLLATICLLPQAFFRWPVWPGHDLRASTIGCWVLLALIACYDFLTIRKIHLTTLGGGAAITVASLVVASPLVANAFIHNSLWFHFALRLQMFGRHLC</sequence>
<feature type="transmembrane region" description="Helical" evidence="1">
    <location>
        <begin position="66"/>
        <end position="92"/>
    </location>
</feature>
<organism evidence="2 3">
    <name type="scientific">Edaphobacter aggregans</name>
    <dbReference type="NCBI Taxonomy" id="570835"/>
    <lineage>
        <taxon>Bacteria</taxon>
        <taxon>Pseudomonadati</taxon>
        <taxon>Acidobacteriota</taxon>
        <taxon>Terriglobia</taxon>
        <taxon>Terriglobales</taxon>
        <taxon>Acidobacteriaceae</taxon>
        <taxon>Edaphobacter</taxon>
    </lineage>
</organism>
<evidence type="ECO:0000313" key="3">
    <source>
        <dbReference type="Proteomes" id="UP000269669"/>
    </source>
</evidence>
<keyword evidence="1" id="KW-1133">Transmembrane helix</keyword>
<keyword evidence="1" id="KW-0812">Transmembrane</keyword>
<feature type="transmembrane region" description="Helical" evidence="1">
    <location>
        <begin position="24"/>
        <end position="46"/>
    </location>
</feature>